<feature type="chain" id="PRO_5034821607" evidence="12">
    <location>
        <begin position="20"/>
        <end position="430"/>
    </location>
</feature>
<dbReference type="Ensembl" id="ENSACOT00000026043.1">
    <property type="protein sequence ID" value="ENSACOP00000025185.1"/>
    <property type="gene ID" value="ENSACOG00000016873.1"/>
</dbReference>
<dbReference type="GO" id="GO:0004896">
    <property type="term" value="F:cytokine receptor activity"/>
    <property type="evidence" value="ECO:0007669"/>
    <property type="project" value="TreeGrafter"/>
</dbReference>
<dbReference type="PROSITE" id="PS50835">
    <property type="entry name" value="IG_LIKE"/>
    <property type="match status" value="1"/>
</dbReference>
<dbReference type="PROSITE" id="PS50853">
    <property type="entry name" value="FN3"/>
    <property type="match status" value="1"/>
</dbReference>
<organism evidence="15 16">
    <name type="scientific">Amazona collaria</name>
    <name type="common">yellow-billed parrot</name>
    <dbReference type="NCBI Taxonomy" id="241587"/>
    <lineage>
        <taxon>Eukaryota</taxon>
        <taxon>Metazoa</taxon>
        <taxon>Chordata</taxon>
        <taxon>Craniata</taxon>
        <taxon>Vertebrata</taxon>
        <taxon>Euteleostomi</taxon>
        <taxon>Archelosauria</taxon>
        <taxon>Archosauria</taxon>
        <taxon>Dinosauria</taxon>
        <taxon>Saurischia</taxon>
        <taxon>Theropoda</taxon>
        <taxon>Coelurosauria</taxon>
        <taxon>Aves</taxon>
        <taxon>Neognathae</taxon>
        <taxon>Neoaves</taxon>
        <taxon>Telluraves</taxon>
        <taxon>Australaves</taxon>
        <taxon>Psittaciformes</taxon>
        <taxon>Psittacidae</taxon>
        <taxon>Amazona</taxon>
    </lineage>
</organism>
<feature type="compositionally biased region" description="Low complexity" evidence="11">
    <location>
        <begin position="389"/>
        <end position="406"/>
    </location>
</feature>
<dbReference type="SUPFAM" id="SSF49265">
    <property type="entry name" value="Fibronectin type III"/>
    <property type="match status" value="2"/>
</dbReference>
<dbReference type="PANTHER" id="PTHR23037">
    <property type="entry name" value="CYTOKINE RECEPTOR"/>
    <property type="match status" value="1"/>
</dbReference>
<dbReference type="GO" id="GO:0009897">
    <property type="term" value="C:external side of plasma membrane"/>
    <property type="evidence" value="ECO:0007669"/>
    <property type="project" value="TreeGrafter"/>
</dbReference>
<dbReference type="Pfam" id="PF00047">
    <property type="entry name" value="ig"/>
    <property type="match status" value="1"/>
</dbReference>
<proteinExistence type="inferred from homology"/>
<accession>A0A8B9GMI9</accession>
<evidence type="ECO:0000313" key="16">
    <source>
        <dbReference type="Proteomes" id="UP000694522"/>
    </source>
</evidence>
<dbReference type="Proteomes" id="UP000694522">
    <property type="component" value="Unplaced"/>
</dbReference>
<keyword evidence="16" id="KW-1185">Reference proteome</keyword>
<evidence type="ECO:0000256" key="4">
    <source>
        <dbReference type="ARBA" id="ARBA00022729"/>
    </source>
</evidence>
<evidence type="ECO:0000256" key="6">
    <source>
        <dbReference type="ARBA" id="ARBA00023136"/>
    </source>
</evidence>
<feature type="signal peptide" evidence="12">
    <location>
        <begin position="1"/>
        <end position="19"/>
    </location>
</feature>
<keyword evidence="3" id="KW-0812">Transmembrane</keyword>
<dbReference type="CDD" id="cd00063">
    <property type="entry name" value="FN3"/>
    <property type="match status" value="1"/>
</dbReference>
<evidence type="ECO:0000259" key="13">
    <source>
        <dbReference type="PROSITE" id="PS50835"/>
    </source>
</evidence>
<dbReference type="InterPro" id="IPR036116">
    <property type="entry name" value="FN3_sf"/>
</dbReference>
<dbReference type="InterPro" id="IPR003598">
    <property type="entry name" value="Ig_sub2"/>
</dbReference>
<dbReference type="InterPro" id="IPR013783">
    <property type="entry name" value="Ig-like_fold"/>
</dbReference>
<comment type="subcellular location">
    <subcellularLocation>
        <location evidence="1">Membrane</location>
        <topology evidence="1">Single-pass type I membrane protein</topology>
    </subcellularLocation>
</comment>
<evidence type="ECO:0000256" key="9">
    <source>
        <dbReference type="ARBA" id="ARBA00023180"/>
    </source>
</evidence>
<name>A0A8B9GMI9_9PSIT</name>
<keyword evidence="8" id="KW-0675">Receptor</keyword>
<evidence type="ECO:0000256" key="10">
    <source>
        <dbReference type="ARBA" id="ARBA00023319"/>
    </source>
</evidence>
<comment type="similarity">
    <text evidence="2">Belongs to the type I cytokine receptor family. Type 3 subfamily.</text>
</comment>
<dbReference type="FunFam" id="2.60.40.10:FF:000136">
    <property type="entry name" value="Ciliary neurotrophic factor receptor alpha"/>
    <property type="match status" value="1"/>
</dbReference>
<dbReference type="SMART" id="SM00409">
    <property type="entry name" value="IG"/>
    <property type="match status" value="1"/>
</dbReference>
<dbReference type="Gene3D" id="2.60.40.10">
    <property type="entry name" value="Immunoglobulins"/>
    <property type="match status" value="3"/>
</dbReference>
<keyword evidence="9" id="KW-0325">Glycoprotein</keyword>
<feature type="domain" description="Fibronectin type-III" evidence="14">
    <location>
        <begin position="211"/>
        <end position="308"/>
    </location>
</feature>
<evidence type="ECO:0000256" key="5">
    <source>
        <dbReference type="ARBA" id="ARBA00022989"/>
    </source>
</evidence>
<evidence type="ECO:0000256" key="12">
    <source>
        <dbReference type="SAM" id="SignalP"/>
    </source>
</evidence>
<evidence type="ECO:0000313" key="15">
    <source>
        <dbReference type="Ensembl" id="ENSACOP00000025185.1"/>
    </source>
</evidence>
<keyword evidence="10" id="KW-0393">Immunoglobulin domain</keyword>
<keyword evidence="4 12" id="KW-0732">Signal</keyword>
<dbReference type="InterPro" id="IPR007110">
    <property type="entry name" value="Ig-like_dom"/>
</dbReference>
<evidence type="ECO:0000259" key="14">
    <source>
        <dbReference type="PROSITE" id="PS50853"/>
    </source>
</evidence>
<protein>
    <submittedName>
        <fullName evidence="15">Interleukin 6 receptor</fullName>
    </submittedName>
</protein>
<dbReference type="InterPro" id="IPR003961">
    <property type="entry name" value="FN3_dom"/>
</dbReference>
<dbReference type="InterPro" id="IPR013151">
    <property type="entry name" value="Immunoglobulin_dom"/>
</dbReference>
<dbReference type="SUPFAM" id="SSF48726">
    <property type="entry name" value="Immunoglobulin"/>
    <property type="match status" value="1"/>
</dbReference>
<keyword evidence="5" id="KW-1133">Transmembrane helix</keyword>
<dbReference type="Pfam" id="PF09240">
    <property type="entry name" value="IL6Ra-bind"/>
    <property type="match status" value="1"/>
</dbReference>
<dbReference type="AlphaFoldDB" id="A0A8B9GMI9"/>
<dbReference type="SMART" id="SM00408">
    <property type="entry name" value="IGc2"/>
    <property type="match status" value="1"/>
</dbReference>
<evidence type="ECO:0000256" key="7">
    <source>
        <dbReference type="ARBA" id="ARBA00023157"/>
    </source>
</evidence>
<evidence type="ECO:0000256" key="8">
    <source>
        <dbReference type="ARBA" id="ARBA00023170"/>
    </source>
</evidence>
<dbReference type="InterPro" id="IPR015321">
    <property type="entry name" value="TypeI_recpt_CBD"/>
</dbReference>
<reference evidence="15" key="1">
    <citation type="submission" date="2025-08" db="UniProtKB">
        <authorList>
            <consortium name="Ensembl"/>
        </authorList>
    </citation>
    <scope>IDENTIFICATION</scope>
</reference>
<evidence type="ECO:0000256" key="11">
    <source>
        <dbReference type="SAM" id="MobiDB-lite"/>
    </source>
</evidence>
<keyword evidence="6" id="KW-0472">Membrane</keyword>
<dbReference type="InterPro" id="IPR036179">
    <property type="entry name" value="Ig-like_dom_sf"/>
</dbReference>
<dbReference type="InterPro" id="IPR003599">
    <property type="entry name" value="Ig_sub"/>
</dbReference>
<dbReference type="PANTHER" id="PTHR23037:SF35">
    <property type="entry name" value="FIBRONECTIN TYPE-III DOMAIN-CONTAINING PROTEIN"/>
    <property type="match status" value="1"/>
</dbReference>
<keyword evidence="7" id="KW-1015">Disulfide bond</keyword>
<reference evidence="15" key="2">
    <citation type="submission" date="2025-09" db="UniProtKB">
        <authorList>
            <consortium name="Ensembl"/>
        </authorList>
    </citation>
    <scope>IDENTIFICATION</scope>
</reference>
<evidence type="ECO:0000256" key="1">
    <source>
        <dbReference type="ARBA" id="ARBA00004479"/>
    </source>
</evidence>
<sequence length="430" mass="47296">MFCCPEPLIFLLLAAAAAPRRPCGPLGLSQDTVLGRLGANLTLRCWDEGPGNVTVSWQAEERGRSQRLPTGNALPLHRLRHEDAGTYTCFVGSRRLRSLRLLVQEPPETPRVSCYRRSHDHDVLCEWPLRAKPSPGTRAMLWVKQRFTAENATEQRCRFFSKAQKFVCRVKVPRGADDTKPLLVSTCVSNGAGGAAGEDKIITLNGVCPTPPLNVTVTALEKAPQRLRVNWSYPSSWDHRFYWLRFQVRYRPEPARTFSEVDQVTTTWLDIHDAWRGLRHVVQVRAQEEFGHGAWSEWSREAVGTPWTDPRDLTSEMGFFSSQFPMEDGIYGLTLPPELFAEDGADGTGGPIMEASARSTASPYPFVVAGGSLLLGIALCIARGGGGQRARAPLGSSSPPLSDTPLLSPPCSPAPGGLHVTSLDYFFSGQ</sequence>
<evidence type="ECO:0000256" key="2">
    <source>
        <dbReference type="ARBA" id="ARBA00010890"/>
    </source>
</evidence>
<feature type="region of interest" description="Disordered" evidence="11">
    <location>
        <begin position="389"/>
        <end position="408"/>
    </location>
</feature>
<evidence type="ECO:0000256" key="3">
    <source>
        <dbReference type="ARBA" id="ARBA00022692"/>
    </source>
</evidence>
<feature type="domain" description="Ig-like" evidence="13">
    <location>
        <begin position="7"/>
        <end position="100"/>
    </location>
</feature>